<keyword evidence="2" id="KW-1185">Reference proteome</keyword>
<gene>
    <name evidence="1" type="ORF">FWK35_00036314</name>
</gene>
<name>A0A6G0VX56_APHCR</name>
<dbReference type="AlphaFoldDB" id="A0A6G0VX56"/>
<dbReference type="Proteomes" id="UP000478052">
    <property type="component" value="Unassembled WGS sequence"/>
</dbReference>
<evidence type="ECO:0000313" key="2">
    <source>
        <dbReference type="Proteomes" id="UP000478052"/>
    </source>
</evidence>
<dbReference type="EMBL" id="VUJU01010849">
    <property type="protein sequence ID" value="KAF0712728.1"/>
    <property type="molecule type" value="Genomic_DNA"/>
</dbReference>
<protein>
    <submittedName>
        <fullName evidence="1">Uncharacterized protein</fullName>
    </submittedName>
</protein>
<evidence type="ECO:0000313" key="1">
    <source>
        <dbReference type="EMBL" id="KAF0712728.1"/>
    </source>
</evidence>
<comment type="caution">
    <text evidence="1">The sequence shown here is derived from an EMBL/GenBank/DDBJ whole genome shotgun (WGS) entry which is preliminary data.</text>
</comment>
<reference evidence="1 2" key="1">
    <citation type="submission" date="2019-08" db="EMBL/GenBank/DDBJ databases">
        <title>Whole genome of Aphis craccivora.</title>
        <authorList>
            <person name="Voronova N.V."/>
            <person name="Shulinski R.S."/>
            <person name="Bandarenka Y.V."/>
            <person name="Zhorov D.G."/>
            <person name="Warner D."/>
        </authorList>
    </citation>
    <scope>NUCLEOTIDE SEQUENCE [LARGE SCALE GENOMIC DNA]</scope>
    <source>
        <strain evidence="1">180601</strain>
        <tissue evidence="1">Whole Body</tissue>
    </source>
</reference>
<accession>A0A6G0VX56</accession>
<sequence>MNKYIILDSERSDGCIDFTMIIINRNNASISTIGGSFRGQNQKFSNSLKRNREKQKKSD</sequence>
<organism evidence="1 2">
    <name type="scientific">Aphis craccivora</name>
    <name type="common">Cowpea aphid</name>
    <dbReference type="NCBI Taxonomy" id="307492"/>
    <lineage>
        <taxon>Eukaryota</taxon>
        <taxon>Metazoa</taxon>
        <taxon>Ecdysozoa</taxon>
        <taxon>Arthropoda</taxon>
        <taxon>Hexapoda</taxon>
        <taxon>Insecta</taxon>
        <taxon>Pterygota</taxon>
        <taxon>Neoptera</taxon>
        <taxon>Paraneoptera</taxon>
        <taxon>Hemiptera</taxon>
        <taxon>Sternorrhyncha</taxon>
        <taxon>Aphidomorpha</taxon>
        <taxon>Aphidoidea</taxon>
        <taxon>Aphididae</taxon>
        <taxon>Aphidini</taxon>
        <taxon>Aphis</taxon>
        <taxon>Aphis</taxon>
    </lineage>
</organism>
<proteinExistence type="predicted"/>